<dbReference type="Proteomes" id="UP000182235">
    <property type="component" value="Unassembled WGS sequence"/>
</dbReference>
<evidence type="ECO:0000313" key="4">
    <source>
        <dbReference type="Proteomes" id="UP000182235"/>
    </source>
</evidence>
<dbReference type="GO" id="GO:0003924">
    <property type="term" value="F:GTPase activity"/>
    <property type="evidence" value="ECO:0007669"/>
    <property type="project" value="InterPro"/>
</dbReference>
<keyword evidence="4" id="KW-1185">Reference proteome</keyword>
<dbReference type="AlphaFoldDB" id="A0A1J9PM89"/>
<dbReference type="InterPro" id="IPR020849">
    <property type="entry name" value="Small_GTPase_Ras-type"/>
</dbReference>
<dbReference type="Gene3D" id="3.40.50.300">
    <property type="entry name" value="P-loop containing nucleotide triphosphate hydrolases"/>
    <property type="match status" value="2"/>
</dbReference>
<dbReference type="GO" id="GO:0005525">
    <property type="term" value="F:GTP binding"/>
    <property type="evidence" value="ECO:0007669"/>
    <property type="project" value="UniProtKB-KW"/>
</dbReference>
<dbReference type="EMBL" id="LGRN01000060">
    <property type="protein sequence ID" value="OJD17624.1"/>
    <property type="molecule type" value="Genomic_DNA"/>
</dbReference>
<comment type="caution">
    <text evidence="3">The sequence shown here is derived from an EMBL/GenBank/DDBJ whole genome shotgun (WGS) entry which is preliminary data.</text>
</comment>
<protein>
    <submittedName>
        <fullName evidence="3">Uncharacterized protein</fullName>
    </submittedName>
</protein>
<keyword evidence="1" id="KW-0547">Nucleotide-binding</keyword>
<name>A0A1J9PM89_9EURO</name>
<sequence>MPPRPRLEVVRFLLAATYNGVGFCSQFFHNVWIDTLDPPFCDGFRKQMVVDEKVVLVEILEFTYGDETHAMANLFFNDTDVLILTFDVTLREQLDLLVKTHAAFLRFMDTKPAPQYCLFPEHHTEELSRNASLRIPQTFTCFPRLPQELQLAVLREALTCPYPVALPMAHISGINLNILKACKLFYEEGSKFFWQENTFIPVKPMTVVADTARVTPVKPRAVTTEEGREFARRLGCKYAELSSKDNEPVVAVVSDLIREHRAAVDKPDSALQGQIANLTARAREERDYRHSPKERIFSLARGFKRRASRIFR</sequence>
<dbReference type="OrthoDB" id="4500237at2759"/>
<organism evidence="3 4">
    <name type="scientific">Emergomyces pasteurianus Ep9510</name>
    <dbReference type="NCBI Taxonomy" id="1447872"/>
    <lineage>
        <taxon>Eukaryota</taxon>
        <taxon>Fungi</taxon>
        <taxon>Dikarya</taxon>
        <taxon>Ascomycota</taxon>
        <taxon>Pezizomycotina</taxon>
        <taxon>Eurotiomycetes</taxon>
        <taxon>Eurotiomycetidae</taxon>
        <taxon>Onygenales</taxon>
        <taxon>Ajellomycetaceae</taxon>
        <taxon>Emergomyces</taxon>
    </lineage>
</organism>
<dbReference type="InterPro" id="IPR001806">
    <property type="entry name" value="Small_GTPase"/>
</dbReference>
<dbReference type="GO" id="GO:0016020">
    <property type="term" value="C:membrane"/>
    <property type="evidence" value="ECO:0007669"/>
    <property type="project" value="InterPro"/>
</dbReference>
<proteinExistence type="predicted"/>
<dbReference type="SUPFAM" id="SSF52540">
    <property type="entry name" value="P-loop containing nucleoside triphosphate hydrolases"/>
    <property type="match status" value="1"/>
</dbReference>
<dbReference type="InterPro" id="IPR027417">
    <property type="entry name" value="P-loop_NTPase"/>
</dbReference>
<keyword evidence="2" id="KW-0342">GTP-binding</keyword>
<dbReference type="STRING" id="1447872.A0A1J9PM89"/>
<dbReference type="PANTHER" id="PTHR24070">
    <property type="entry name" value="RAS, DI-RAS, AND RHEB FAMILY MEMBERS OF SMALL GTPASE SUPERFAMILY"/>
    <property type="match status" value="1"/>
</dbReference>
<dbReference type="PROSITE" id="PS51419">
    <property type="entry name" value="RAB"/>
    <property type="match status" value="1"/>
</dbReference>
<dbReference type="SMART" id="SM00173">
    <property type="entry name" value="RAS"/>
    <property type="match status" value="1"/>
</dbReference>
<dbReference type="GO" id="GO:0007165">
    <property type="term" value="P:signal transduction"/>
    <property type="evidence" value="ECO:0007669"/>
    <property type="project" value="InterPro"/>
</dbReference>
<dbReference type="VEuPathDB" id="FungiDB:AJ78_02274"/>
<evidence type="ECO:0000256" key="2">
    <source>
        <dbReference type="ARBA" id="ARBA00023134"/>
    </source>
</evidence>
<dbReference type="PROSITE" id="PS51421">
    <property type="entry name" value="RAS"/>
    <property type="match status" value="1"/>
</dbReference>
<gene>
    <name evidence="3" type="ORF">AJ78_02274</name>
</gene>
<reference evidence="3 4" key="1">
    <citation type="submission" date="2015-07" db="EMBL/GenBank/DDBJ databases">
        <title>Emmonsia species relationships and genome sequence.</title>
        <authorList>
            <consortium name="The Broad Institute Genomics Platform"/>
            <person name="Cuomo C.A."/>
            <person name="Munoz J.F."/>
            <person name="Imamovic A."/>
            <person name="Priest M.E."/>
            <person name="Young S."/>
            <person name="Clay O.K."/>
            <person name="McEwen J.G."/>
        </authorList>
    </citation>
    <scope>NUCLEOTIDE SEQUENCE [LARGE SCALE GENOMIC DNA]</scope>
    <source>
        <strain evidence="3 4">UAMH 9510</strain>
    </source>
</reference>
<evidence type="ECO:0000256" key="1">
    <source>
        <dbReference type="ARBA" id="ARBA00022741"/>
    </source>
</evidence>
<evidence type="ECO:0000313" key="3">
    <source>
        <dbReference type="EMBL" id="OJD17624.1"/>
    </source>
</evidence>
<accession>A0A1J9PM89</accession>